<accession>A0A6A6R922</accession>
<dbReference type="EMBL" id="MU004182">
    <property type="protein sequence ID" value="KAF2501041.1"/>
    <property type="molecule type" value="Genomic_DNA"/>
</dbReference>
<name>A0A6A6R922_9PEZI</name>
<dbReference type="OrthoDB" id="27237at2759"/>
<organism evidence="2 3">
    <name type="scientific">Lophium mytilinum</name>
    <dbReference type="NCBI Taxonomy" id="390894"/>
    <lineage>
        <taxon>Eukaryota</taxon>
        <taxon>Fungi</taxon>
        <taxon>Dikarya</taxon>
        <taxon>Ascomycota</taxon>
        <taxon>Pezizomycotina</taxon>
        <taxon>Dothideomycetes</taxon>
        <taxon>Pleosporomycetidae</taxon>
        <taxon>Mytilinidiales</taxon>
        <taxon>Mytilinidiaceae</taxon>
        <taxon>Lophium</taxon>
    </lineage>
</organism>
<protein>
    <submittedName>
        <fullName evidence="2">SGT1-domain-containing protein</fullName>
    </submittedName>
</protein>
<reference evidence="2" key="1">
    <citation type="journal article" date="2020" name="Stud. Mycol.">
        <title>101 Dothideomycetes genomes: a test case for predicting lifestyles and emergence of pathogens.</title>
        <authorList>
            <person name="Haridas S."/>
            <person name="Albert R."/>
            <person name="Binder M."/>
            <person name="Bloem J."/>
            <person name="Labutti K."/>
            <person name="Salamov A."/>
            <person name="Andreopoulos B."/>
            <person name="Baker S."/>
            <person name="Barry K."/>
            <person name="Bills G."/>
            <person name="Bluhm B."/>
            <person name="Cannon C."/>
            <person name="Castanera R."/>
            <person name="Culley D."/>
            <person name="Daum C."/>
            <person name="Ezra D."/>
            <person name="Gonzalez J."/>
            <person name="Henrissat B."/>
            <person name="Kuo A."/>
            <person name="Liang C."/>
            <person name="Lipzen A."/>
            <person name="Lutzoni F."/>
            <person name="Magnuson J."/>
            <person name="Mondo S."/>
            <person name="Nolan M."/>
            <person name="Ohm R."/>
            <person name="Pangilinan J."/>
            <person name="Park H.-J."/>
            <person name="Ramirez L."/>
            <person name="Alfaro M."/>
            <person name="Sun H."/>
            <person name="Tritt A."/>
            <person name="Yoshinaga Y."/>
            <person name="Zwiers L.-H."/>
            <person name="Turgeon B."/>
            <person name="Goodwin S."/>
            <person name="Spatafora J."/>
            <person name="Crous P."/>
            <person name="Grigoriev I."/>
        </authorList>
    </citation>
    <scope>NUCLEOTIDE SEQUENCE</scope>
    <source>
        <strain evidence="2">CBS 269.34</strain>
    </source>
</reference>
<feature type="region of interest" description="Disordered" evidence="1">
    <location>
        <begin position="388"/>
        <end position="411"/>
    </location>
</feature>
<feature type="region of interest" description="Disordered" evidence="1">
    <location>
        <begin position="430"/>
        <end position="473"/>
    </location>
</feature>
<dbReference type="GO" id="GO:0005634">
    <property type="term" value="C:nucleus"/>
    <property type="evidence" value="ECO:0007669"/>
    <property type="project" value="TreeGrafter"/>
</dbReference>
<dbReference type="InterPro" id="IPR010770">
    <property type="entry name" value="Ecd"/>
</dbReference>
<feature type="region of interest" description="Disordered" evidence="1">
    <location>
        <begin position="536"/>
        <end position="572"/>
    </location>
</feature>
<keyword evidence="3" id="KW-1185">Reference proteome</keyword>
<dbReference type="AlphaFoldDB" id="A0A6A6R922"/>
<dbReference type="PANTHER" id="PTHR13060:SF0">
    <property type="entry name" value="PROTEIN ECDYSONELESS HOMOLOG"/>
    <property type="match status" value="1"/>
</dbReference>
<evidence type="ECO:0000313" key="3">
    <source>
        <dbReference type="Proteomes" id="UP000799750"/>
    </source>
</evidence>
<proteinExistence type="predicted"/>
<dbReference type="Proteomes" id="UP000799750">
    <property type="component" value="Unassembled WGS sequence"/>
</dbReference>
<evidence type="ECO:0000313" key="2">
    <source>
        <dbReference type="EMBL" id="KAF2501041.1"/>
    </source>
</evidence>
<feature type="region of interest" description="Disordered" evidence="1">
    <location>
        <begin position="593"/>
        <end position="622"/>
    </location>
</feature>
<gene>
    <name evidence="2" type="ORF">BU16DRAFT_569298</name>
</gene>
<dbReference type="PANTHER" id="PTHR13060">
    <property type="entry name" value="SGT1 PROTEIN HSGT1 SUPPRESSOR OF GCR2"/>
    <property type="match status" value="1"/>
</dbReference>
<sequence>MAHSKVPKDDFKWFGEGFDGFPKHLPEDCVEYIIFVIDAKLSDIQKRERLQKIQRVATDLEKKLLKEYIWQRESFKLTLVHEDSSWLLRGRTNYGDSVADEWLIVFLLRELSKQFSDAWIRLYDTDGEFLLIQAANALPKWLNPEVAENRVWINNSKLLIIPLSSPSNPAPLTLKESLQTISSTPRLLQNLVKVELEAFDRLSSYPSAISDNQHHATIPIPRKVAAILHASPSHIAPAVEAFYLRDPISLRSLQRKEISEFMFPPEDFVQVSTRFTRTLFAQLRSQEWVPPGLWGDALASFMSKTPNSRDLEKAEIGLKLAAGFEMLVQDKQNKDKKAVREIQLLVEDIESGEEQLPNDSEIKDWGIREDDEKWLDINFEDFERELAGKGAKAAEQPTGMGAKDGANTGFGDQAAQENLRKMVERFESFLNDDEAGVEGAEELDDMDYDNDDDTDEDESNGSDEEKEVEFDEAEFGRLIREMMGMPSTADKATLVEEARALARVQEVDSEEEEEDMIEGDEIRDVMQRMEAELKGAGALSLDSTPREITAKGGSGSKKGKEKAIASEEDADNLSEDEVDIDYNLAKNLLESLKGQGGMSGPVGNMLGLMGMQMPRDEGDEDE</sequence>
<evidence type="ECO:0000256" key="1">
    <source>
        <dbReference type="SAM" id="MobiDB-lite"/>
    </source>
</evidence>
<dbReference type="Pfam" id="PF07093">
    <property type="entry name" value="SGT1"/>
    <property type="match status" value="1"/>
</dbReference>